<reference evidence="3 4" key="1">
    <citation type="submission" date="2019-08" db="EMBL/GenBank/DDBJ databases">
        <title>Draft genome sequences of two oriental melons (Cucumis melo L. var makuwa).</title>
        <authorList>
            <person name="Kwon S.-Y."/>
        </authorList>
    </citation>
    <scope>NUCLEOTIDE SEQUENCE [LARGE SCALE GENOMIC DNA]</scope>
    <source>
        <strain evidence="4">cv. SW 3</strain>
        <tissue evidence="3">Leaf</tissue>
    </source>
</reference>
<comment type="caution">
    <text evidence="3">The sequence shown here is derived from an EMBL/GenBank/DDBJ whole genome shotgun (WGS) entry which is preliminary data.</text>
</comment>
<evidence type="ECO:0000313" key="3">
    <source>
        <dbReference type="EMBL" id="KAA0062151.1"/>
    </source>
</evidence>
<dbReference type="InterPro" id="IPR024752">
    <property type="entry name" value="Myb/SANT-like_dom"/>
</dbReference>
<accession>A0A5A7V8Y5</accession>
<dbReference type="Pfam" id="PF12776">
    <property type="entry name" value="Myb_DNA-bind_3"/>
    <property type="match status" value="1"/>
</dbReference>
<proteinExistence type="predicted"/>
<name>A0A5A7V8Y5_CUCMM</name>
<dbReference type="Proteomes" id="UP000321393">
    <property type="component" value="Unassembled WGS sequence"/>
</dbReference>
<feature type="region of interest" description="Disordered" evidence="1">
    <location>
        <begin position="168"/>
        <end position="194"/>
    </location>
</feature>
<dbReference type="OrthoDB" id="1748457at2759"/>
<dbReference type="EMBL" id="SSTE01004728">
    <property type="protein sequence ID" value="KAA0062151.1"/>
    <property type="molecule type" value="Genomic_DNA"/>
</dbReference>
<dbReference type="PANTHER" id="PTHR46250">
    <property type="entry name" value="MYB/SANT-LIKE DNA-BINDING DOMAIN PROTEIN-RELATED"/>
    <property type="match status" value="1"/>
</dbReference>
<protein>
    <submittedName>
        <fullName evidence="3">Retrotransposon protein</fullName>
    </submittedName>
</protein>
<evidence type="ECO:0000313" key="4">
    <source>
        <dbReference type="Proteomes" id="UP000321393"/>
    </source>
</evidence>
<organism evidence="3 4">
    <name type="scientific">Cucumis melo var. makuwa</name>
    <name type="common">Oriental melon</name>
    <dbReference type="NCBI Taxonomy" id="1194695"/>
    <lineage>
        <taxon>Eukaryota</taxon>
        <taxon>Viridiplantae</taxon>
        <taxon>Streptophyta</taxon>
        <taxon>Embryophyta</taxon>
        <taxon>Tracheophyta</taxon>
        <taxon>Spermatophyta</taxon>
        <taxon>Magnoliopsida</taxon>
        <taxon>eudicotyledons</taxon>
        <taxon>Gunneridae</taxon>
        <taxon>Pentapetalae</taxon>
        <taxon>rosids</taxon>
        <taxon>fabids</taxon>
        <taxon>Cucurbitales</taxon>
        <taxon>Cucurbitaceae</taxon>
        <taxon>Benincaseae</taxon>
        <taxon>Cucumis</taxon>
    </lineage>
</organism>
<feature type="domain" description="Myb/SANT-like" evidence="2">
    <location>
        <begin position="12"/>
        <end position="99"/>
    </location>
</feature>
<evidence type="ECO:0000259" key="2">
    <source>
        <dbReference type="Pfam" id="PF12776"/>
    </source>
</evidence>
<gene>
    <name evidence="3" type="ORF">E6C27_scaffold89G005210</name>
</gene>
<evidence type="ECO:0000256" key="1">
    <source>
        <dbReference type="SAM" id="MobiDB-lite"/>
    </source>
</evidence>
<dbReference type="AlphaFoldDB" id="A0A5A7V8Y5"/>
<sequence>MSTSNRAPRYVWTKEEEGTLVECLMELVSMGGWKSDNGTFRPGYLAQLVRMMAEKLPGCQVRATTVIDCRIKTLKRTFQAIAEMRGPACSGFGWNDEEKSKGLLNKPFPYYDELTYVFGRDRATDRFAETFADGSNEPGGGYDRFDMGDGNEDFPPVYSQGVDISQDDVRASRPSCASEGRIGSNGSKRKRGSQRDFELEAIHLALDQTNEQLRQIAEWQARNLANDNHVTRNFSAYCEADAARLGSNRRTVWLGSGGPCAHVAWQLLLIERSLTAVSDRHVTEGSGPTRLDGTHLALTVKRPWRYRDDGSTTKAKAETHRRLMDARTVKDLTRKGRDTDEVEHDWLPGLRIDGEEGSSAAAA</sequence>
<dbReference type="PANTHER" id="PTHR46250:SF18">
    <property type="entry name" value="MYB_SANT-LIKE DOMAIN-CONTAINING PROTEIN"/>
    <property type="match status" value="1"/>
</dbReference>